<protein>
    <submittedName>
        <fullName evidence="1">Uncharacterized protein</fullName>
    </submittedName>
</protein>
<dbReference type="EMBL" id="JARBJD010000008">
    <property type="protein sequence ID" value="KAK2963112.1"/>
    <property type="molecule type" value="Genomic_DNA"/>
</dbReference>
<gene>
    <name evidence="1" type="ORF">BLNAU_2135</name>
</gene>
<reference evidence="1 2" key="1">
    <citation type="journal article" date="2022" name="bioRxiv">
        <title>Genomics of Preaxostyla Flagellates Illuminates Evolutionary Transitions and the Path Towards Mitochondrial Loss.</title>
        <authorList>
            <person name="Novak L.V.F."/>
            <person name="Treitli S.C."/>
            <person name="Pyrih J."/>
            <person name="Halakuc P."/>
            <person name="Pipaliya S.V."/>
            <person name="Vacek V."/>
            <person name="Brzon O."/>
            <person name="Soukal P."/>
            <person name="Eme L."/>
            <person name="Dacks J.B."/>
            <person name="Karnkowska A."/>
            <person name="Elias M."/>
            <person name="Hampl V."/>
        </authorList>
    </citation>
    <scope>NUCLEOTIDE SEQUENCE [LARGE SCALE GENOMIC DNA]</scope>
    <source>
        <strain evidence="1">NAU3</strain>
        <tissue evidence="1">Gut</tissue>
    </source>
</reference>
<sequence>MLSWILWWIYHIESHVGMGPLCLAKSIVSGGGPLRTLRIESTILLDLSLINDALLKLSPNTKLFLDKCQLVSSSLRKKEQDYRLIDGPLGQDNLIQCSEVVFSVHSPTCDGYLVLFDSLPDKVETLFKSCVDTSTENSFSSIVDQTGNTSYVDRSNSLEVYVNEESGDDSTMCGFRSNPCSSLNYSCGVSSHIAFSISAIGMFTAPYNPIVITSPCMRLTSNTSEETDWATLNFKLSDVTILQAPNNPFEMSNFVLILETDMDDGVFFRAGQSSTHVRNILVHYTGQPRILLFLLAHTSSSKFEIDLDKQHPTLNNIVLFSSDSAHDTLQSCSGREAGVALFTDKANTVSSFTNVIMINNRVHHKEGIDQATTPLFGNDLTIRCNPQLVNISNSRSSSFFPRVIVGDPENAEVVDMFAQNQTVFHLNNSGSDDHKCGSVVDACCSLQFTIGITNETNLKEEMVTLRPYGPFSEVSVFVGRRSILVDGRGLAEFDAPTRRYGVMLRIDDT</sequence>
<comment type="caution">
    <text evidence="1">The sequence shown here is derived from an EMBL/GenBank/DDBJ whole genome shotgun (WGS) entry which is preliminary data.</text>
</comment>
<name>A0ABQ9YH72_9EUKA</name>
<accession>A0ABQ9YH72</accession>
<proteinExistence type="predicted"/>
<dbReference type="Proteomes" id="UP001281761">
    <property type="component" value="Unassembled WGS sequence"/>
</dbReference>
<evidence type="ECO:0000313" key="1">
    <source>
        <dbReference type="EMBL" id="KAK2963112.1"/>
    </source>
</evidence>
<keyword evidence="2" id="KW-1185">Reference proteome</keyword>
<organism evidence="1 2">
    <name type="scientific">Blattamonas nauphoetae</name>
    <dbReference type="NCBI Taxonomy" id="2049346"/>
    <lineage>
        <taxon>Eukaryota</taxon>
        <taxon>Metamonada</taxon>
        <taxon>Preaxostyla</taxon>
        <taxon>Oxymonadida</taxon>
        <taxon>Blattamonas</taxon>
    </lineage>
</organism>
<evidence type="ECO:0000313" key="2">
    <source>
        <dbReference type="Proteomes" id="UP001281761"/>
    </source>
</evidence>